<sequence>MTRAEFEAELRKLIQTFETGTGNERCVACVSCERCVDCTFCRNSKALQRCHYCVDTQRSSDSTHCRGCRDLIACSHCVASERCTQSSYLVRSVDCTGCTYCFGCVGLVRKDFHILNQPYDRGTYFKLTAKLMRELGLSAGTGAEPAAAAPSRSAAAQR</sequence>
<evidence type="ECO:0000313" key="2">
    <source>
        <dbReference type="Proteomes" id="UP001217485"/>
    </source>
</evidence>
<reference evidence="1 2" key="1">
    <citation type="submission" date="2023-01" db="EMBL/GenBank/DDBJ databases">
        <title>Minimal conservation of predation-associated metabolite biosynthetic gene clusters underscores biosynthetic potential of Myxococcota including descriptions for ten novel species: Archangium lansinium sp. nov., Myxococcus landrumus sp. nov., Nannocystis bai.</title>
        <authorList>
            <person name="Ahearne A."/>
            <person name="Stevens C."/>
            <person name="Dowd S."/>
        </authorList>
    </citation>
    <scope>NUCLEOTIDE SEQUENCE [LARGE SCALE GENOMIC DNA]</scope>
    <source>
        <strain evidence="1 2">WIWO2</strain>
    </source>
</reference>
<dbReference type="EMBL" id="JAQNDK010000001">
    <property type="protein sequence ID" value="MDC0678540.1"/>
    <property type="molecule type" value="Genomic_DNA"/>
</dbReference>
<dbReference type="RefSeq" id="WP_272095367.1">
    <property type="nucleotide sequence ID" value="NZ_JAQNDK010000001.1"/>
</dbReference>
<evidence type="ECO:0000313" key="1">
    <source>
        <dbReference type="EMBL" id="MDC0678540.1"/>
    </source>
</evidence>
<organism evidence="1 2">
    <name type="scientific">Sorangium atrum</name>
    <dbReference type="NCBI Taxonomy" id="2995308"/>
    <lineage>
        <taxon>Bacteria</taxon>
        <taxon>Pseudomonadati</taxon>
        <taxon>Myxococcota</taxon>
        <taxon>Polyangia</taxon>
        <taxon>Polyangiales</taxon>
        <taxon>Polyangiaceae</taxon>
        <taxon>Sorangium</taxon>
    </lineage>
</organism>
<gene>
    <name evidence="1" type="ORF">POL72_12420</name>
</gene>
<proteinExistence type="predicted"/>
<evidence type="ECO:0008006" key="3">
    <source>
        <dbReference type="Google" id="ProtNLM"/>
    </source>
</evidence>
<name>A0ABT5BWK6_9BACT</name>
<protein>
    <recommendedName>
        <fullName evidence="3">Caib/baif family protein</fullName>
    </recommendedName>
</protein>
<accession>A0ABT5BWK6</accession>
<comment type="caution">
    <text evidence="1">The sequence shown here is derived from an EMBL/GenBank/DDBJ whole genome shotgun (WGS) entry which is preliminary data.</text>
</comment>
<dbReference type="Proteomes" id="UP001217485">
    <property type="component" value="Unassembled WGS sequence"/>
</dbReference>
<keyword evidence="2" id="KW-1185">Reference proteome</keyword>